<proteinExistence type="predicted"/>
<dbReference type="Pfam" id="PF10706">
    <property type="entry name" value="Aminoglyc_resit"/>
    <property type="match status" value="1"/>
</dbReference>
<dbReference type="AlphaFoldDB" id="A0A1F7RP85"/>
<evidence type="ECO:0008006" key="3">
    <source>
        <dbReference type="Google" id="ProtNLM"/>
    </source>
</evidence>
<evidence type="ECO:0000313" key="1">
    <source>
        <dbReference type="EMBL" id="OGL43376.1"/>
    </source>
</evidence>
<accession>A0A1F7RP85</accession>
<reference evidence="1 2" key="1">
    <citation type="journal article" date="2016" name="Nat. Commun.">
        <title>Thousands of microbial genomes shed light on interconnected biogeochemical processes in an aquifer system.</title>
        <authorList>
            <person name="Anantharaman K."/>
            <person name="Brown C.T."/>
            <person name="Hug L.A."/>
            <person name="Sharon I."/>
            <person name="Castelle C.J."/>
            <person name="Probst A.J."/>
            <person name="Thomas B.C."/>
            <person name="Singh A."/>
            <person name="Wilkins M.J."/>
            <person name="Karaoz U."/>
            <person name="Brodie E.L."/>
            <person name="Williams K.H."/>
            <person name="Hubbard S.S."/>
            <person name="Banfield J.F."/>
        </authorList>
    </citation>
    <scope>NUCLEOTIDE SEQUENCE [LARGE SCALE GENOMIC DNA]</scope>
</reference>
<sequence length="156" mass="17916">MNLIDELFTVIDCLNRARINYAICGGIAVIIHGYPRLTKDIDIMILSEDRERVGESMKEIGYDISSGIIPFDVGKETERQVFRIIKIEGEDFLSLDFIMVSPFLEEVWQTREIQKLEKRNIVVVSREGLARMKRIAKRPQDIADLVNLGLEETDDS</sequence>
<comment type="caution">
    <text evidence="1">The sequence shown here is derived from an EMBL/GenBank/DDBJ whole genome shotgun (WGS) entry which is preliminary data.</text>
</comment>
<dbReference type="EMBL" id="MGDD01000277">
    <property type="protein sequence ID" value="OGL43376.1"/>
    <property type="molecule type" value="Genomic_DNA"/>
</dbReference>
<protein>
    <recommendedName>
        <fullName evidence="3">Nucleotidyltransferase</fullName>
    </recommendedName>
</protein>
<organism evidence="1 2">
    <name type="scientific">Candidatus Schekmanbacteria bacterium RBG_13_48_7</name>
    <dbReference type="NCBI Taxonomy" id="1817878"/>
    <lineage>
        <taxon>Bacteria</taxon>
        <taxon>Candidatus Schekmaniibacteriota</taxon>
    </lineage>
</organism>
<dbReference type="InterPro" id="IPR043519">
    <property type="entry name" value="NT_sf"/>
</dbReference>
<dbReference type="Proteomes" id="UP000179266">
    <property type="component" value="Unassembled WGS sequence"/>
</dbReference>
<gene>
    <name evidence="1" type="ORF">A2161_08005</name>
</gene>
<evidence type="ECO:0000313" key="2">
    <source>
        <dbReference type="Proteomes" id="UP000179266"/>
    </source>
</evidence>
<dbReference type="Gene3D" id="3.30.460.40">
    <property type="match status" value="1"/>
</dbReference>
<dbReference type="SUPFAM" id="SSF81301">
    <property type="entry name" value="Nucleotidyltransferase"/>
    <property type="match status" value="1"/>
</dbReference>
<name>A0A1F7RP85_9BACT</name>
<dbReference type="InterPro" id="IPR019646">
    <property type="entry name" value="Aminoglyc_AdlTrfase"/>
</dbReference>